<keyword evidence="1" id="KW-0812">Transmembrane</keyword>
<organism evidence="2 3">
    <name type="scientific">Fragilariopsis cylindrus CCMP1102</name>
    <dbReference type="NCBI Taxonomy" id="635003"/>
    <lineage>
        <taxon>Eukaryota</taxon>
        <taxon>Sar</taxon>
        <taxon>Stramenopiles</taxon>
        <taxon>Ochrophyta</taxon>
        <taxon>Bacillariophyta</taxon>
        <taxon>Bacillariophyceae</taxon>
        <taxon>Bacillariophycidae</taxon>
        <taxon>Bacillariales</taxon>
        <taxon>Bacillariaceae</taxon>
        <taxon>Fragilariopsis</taxon>
    </lineage>
</organism>
<dbReference type="Proteomes" id="UP000095751">
    <property type="component" value="Unassembled WGS sequence"/>
</dbReference>
<sequence>MTHINTGVTKTTSKEAKKHDELTENKLVQTGAWFWVRLRRIVTDQLVELFCHFIAVRFCNTNAYNIFSFILFRRPYFRRRSNALEGMAVASFIGVTSGIYIWKPVLEEMQQNRVERERQEAVEGSVSNKNEGN</sequence>
<dbReference type="InParanoid" id="A0A1E7F367"/>
<protein>
    <submittedName>
        <fullName evidence="2">Uncharacterized protein</fullName>
    </submittedName>
</protein>
<evidence type="ECO:0000313" key="3">
    <source>
        <dbReference type="Proteomes" id="UP000095751"/>
    </source>
</evidence>
<dbReference type="Pfam" id="PF23670">
    <property type="entry name" value="PIGBOS1"/>
    <property type="match status" value="1"/>
</dbReference>
<accession>A0A1E7F367</accession>
<reference evidence="2 3" key="1">
    <citation type="submission" date="2016-09" db="EMBL/GenBank/DDBJ databases">
        <title>Extensive genetic diversity and differential bi-allelic expression allows diatom success in the polar Southern Ocean.</title>
        <authorList>
            <consortium name="DOE Joint Genome Institute"/>
            <person name="Mock T."/>
            <person name="Otillar R.P."/>
            <person name="Strauss J."/>
            <person name="Dupont C."/>
            <person name="Frickenhaus S."/>
            <person name="Maumus F."/>
            <person name="Mcmullan M."/>
            <person name="Sanges R."/>
            <person name="Schmutz J."/>
            <person name="Toseland A."/>
            <person name="Valas R."/>
            <person name="Veluchamy A."/>
            <person name="Ward B.J."/>
            <person name="Allen A."/>
            <person name="Barry K."/>
            <person name="Falciatore A."/>
            <person name="Ferrante M."/>
            <person name="Fortunato A.E."/>
            <person name="Gloeckner G."/>
            <person name="Gruber A."/>
            <person name="Hipkin R."/>
            <person name="Janech M."/>
            <person name="Kroth P."/>
            <person name="Leese F."/>
            <person name="Lindquist E."/>
            <person name="Lyon B.R."/>
            <person name="Martin J."/>
            <person name="Mayer C."/>
            <person name="Parker M."/>
            <person name="Quesneville H."/>
            <person name="Raymond J."/>
            <person name="Uhlig C."/>
            <person name="Valentin K.U."/>
            <person name="Worden A.Z."/>
            <person name="Armbrust E.V."/>
            <person name="Bowler C."/>
            <person name="Green B."/>
            <person name="Moulton V."/>
            <person name="Van Oosterhout C."/>
            <person name="Grigoriev I."/>
        </authorList>
    </citation>
    <scope>NUCLEOTIDE SEQUENCE [LARGE SCALE GENOMIC DNA]</scope>
    <source>
        <strain evidence="2 3">CCMP1102</strain>
    </source>
</reference>
<dbReference type="KEGG" id="fcy:FRACYDRAFT_244550"/>
<keyword evidence="1" id="KW-1133">Transmembrane helix</keyword>
<dbReference type="AlphaFoldDB" id="A0A1E7F367"/>
<proteinExistence type="predicted"/>
<evidence type="ECO:0000313" key="2">
    <source>
        <dbReference type="EMBL" id="OEU12293.1"/>
    </source>
</evidence>
<dbReference type="OrthoDB" id="42429at2759"/>
<name>A0A1E7F367_9STRA</name>
<dbReference type="EMBL" id="KV784365">
    <property type="protein sequence ID" value="OEU12293.1"/>
    <property type="molecule type" value="Genomic_DNA"/>
</dbReference>
<gene>
    <name evidence="2" type="ORF">FRACYDRAFT_244550</name>
</gene>
<evidence type="ECO:0000256" key="1">
    <source>
        <dbReference type="SAM" id="Phobius"/>
    </source>
</evidence>
<feature type="transmembrane region" description="Helical" evidence="1">
    <location>
        <begin position="83"/>
        <end position="102"/>
    </location>
</feature>
<keyword evidence="3" id="KW-1185">Reference proteome</keyword>
<keyword evidence="1" id="KW-0472">Membrane</keyword>
<dbReference type="InterPro" id="IPR057394">
    <property type="entry name" value="PIGBOS1"/>
</dbReference>